<reference evidence="1" key="1">
    <citation type="submission" date="2020-11" db="EMBL/GenBank/DDBJ databases">
        <title>Genome seq and assembly of Planobacterium sp.</title>
        <authorList>
            <person name="Chhetri G."/>
        </authorList>
    </citation>
    <scope>NUCLEOTIDE SEQUENCE</scope>
    <source>
        <strain evidence="1">GCR5</strain>
    </source>
</reference>
<evidence type="ECO:0000313" key="1">
    <source>
        <dbReference type="EMBL" id="MBF5027791.1"/>
    </source>
</evidence>
<dbReference type="RefSeq" id="WP_194739716.1">
    <property type="nucleotide sequence ID" value="NZ_JADKYY010000010.1"/>
</dbReference>
<proteinExistence type="predicted"/>
<gene>
    <name evidence="1" type="ORF">IC612_08290</name>
</gene>
<organism evidence="1 2">
    <name type="scientific">Planobacterium oryzisoli</name>
    <dbReference type="NCBI Taxonomy" id="2771435"/>
    <lineage>
        <taxon>Bacteria</taxon>
        <taxon>Pseudomonadati</taxon>
        <taxon>Bacteroidota</taxon>
        <taxon>Flavobacteriia</taxon>
        <taxon>Flavobacteriales</taxon>
        <taxon>Weeksellaceae</taxon>
        <taxon>Chryseobacterium group</taxon>
        <taxon>Chryseobacterium</taxon>
    </lineage>
</organism>
<accession>A0A930YWY3</accession>
<dbReference type="Proteomes" id="UP000694480">
    <property type="component" value="Unassembled WGS sequence"/>
</dbReference>
<sequence>MIKKNPALFGLLVALGAFALSFGVYFQFLAKKDVYLVDNPTPETYYFKINAGPQKILSSGQYVEVDLKKGSNRIEVFDSEKKLMYDSMFTVNGVRGLVNITHSDYYIHRQYYGYDLKKDSLLSTLGHTMIDGKKYFGGAKKMDKLYTDEFYFNINEDYDKVVKNIDKVESRVKIFRKQDFLLYYKQYYKF</sequence>
<dbReference type="AlphaFoldDB" id="A0A930YWY3"/>
<comment type="caution">
    <text evidence="1">The sequence shown here is derived from an EMBL/GenBank/DDBJ whole genome shotgun (WGS) entry which is preliminary data.</text>
</comment>
<keyword evidence="2" id="KW-1185">Reference proteome</keyword>
<evidence type="ECO:0000313" key="2">
    <source>
        <dbReference type="Proteomes" id="UP000694480"/>
    </source>
</evidence>
<protein>
    <submittedName>
        <fullName evidence="1">Uncharacterized protein</fullName>
    </submittedName>
</protein>
<name>A0A930YWY3_9FLAO</name>
<dbReference type="EMBL" id="JADKYY010000010">
    <property type="protein sequence ID" value="MBF5027791.1"/>
    <property type="molecule type" value="Genomic_DNA"/>
</dbReference>